<protein>
    <submittedName>
        <fullName evidence="7">Yip1-like protein</fullName>
    </submittedName>
</protein>
<dbReference type="Proteomes" id="UP000283387">
    <property type="component" value="Unassembled WGS sequence"/>
</dbReference>
<evidence type="ECO:0000313" key="8">
    <source>
        <dbReference type="Proteomes" id="UP000283387"/>
    </source>
</evidence>
<sequence length="194" mass="22249">MDFKAQFNWLFQESWTLLGEPKKFWKKKLAEGFSQSIVVTFFIPLVVLAGVAILLGEIFWNEELLWSYAIFKSLREIFSYLVQYFITALVMIRLLENFKGTSNKTVLYNVLAYSLLPFIIASIVTGLFPGLYVLGIIGLYGFYLLVLGIQTCLEIPKENQSRFIILSILLIVFIFGTVNVISWKILQSIFPYGA</sequence>
<organism evidence="7 8">
    <name type="scientific">Mangrovibacterium diazotrophicum</name>
    <dbReference type="NCBI Taxonomy" id="1261403"/>
    <lineage>
        <taxon>Bacteria</taxon>
        <taxon>Pseudomonadati</taxon>
        <taxon>Bacteroidota</taxon>
        <taxon>Bacteroidia</taxon>
        <taxon>Marinilabiliales</taxon>
        <taxon>Prolixibacteraceae</taxon>
        <taxon>Mangrovibacterium</taxon>
    </lineage>
</organism>
<feature type="transmembrane region" description="Helical" evidence="5">
    <location>
        <begin position="77"/>
        <end position="95"/>
    </location>
</feature>
<keyword evidence="4 5" id="KW-0472">Membrane</keyword>
<name>A0A419VWB3_9BACT</name>
<evidence type="ECO:0000256" key="1">
    <source>
        <dbReference type="ARBA" id="ARBA00004141"/>
    </source>
</evidence>
<dbReference type="Pfam" id="PF04893">
    <property type="entry name" value="Yip1"/>
    <property type="match status" value="1"/>
</dbReference>
<feature type="transmembrane region" description="Helical" evidence="5">
    <location>
        <begin position="32"/>
        <end position="57"/>
    </location>
</feature>
<feature type="domain" description="Yip1" evidence="6">
    <location>
        <begin position="17"/>
        <end position="177"/>
    </location>
</feature>
<keyword evidence="3 5" id="KW-1133">Transmembrane helix</keyword>
<comment type="caution">
    <text evidence="7">The sequence shown here is derived from an EMBL/GenBank/DDBJ whole genome shotgun (WGS) entry which is preliminary data.</text>
</comment>
<dbReference type="EMBL" id="RAPN01000004">
    <property type="protein sequence ID" value="RKD86435.1"/>
    <property type="molecule type" value="Genomic_DNA"/>
</dbReference>
<keyword evidence="8" id="KW-1185">Reference proteome</keyword>
<accession>A0A419VWB3</accession>
<evidence type="ECO:0000256" key="2">
    <source>
        <dbReference type="ARBA" id="ARBA00022692"/>
    </source>
</evidence>
<evidence type="ECO:0000313" key="7">
    <source>
        <dbReference type="EMBL" id="RKD86435.1"/>
    </source>
</evidence>
<gene>
    <name evidence="7" type="ORF">BC643_4128</name>
</gene>
<reference evidence="7 8" key="1">
    <citation type="submission" date="2018-09" db="EMBL/GenBank/DDBJ databases">
        <title>Genomic Encyclopedia of Archaeal and Bacterial Type Strains, Phase II (KMG-II): from individual species to whole genera.</title>
        <authorList>
            <person name="Goeker M."/>
        </authorList>
    </citation>
    <scope>NUCLEOTIDE SEQUENCE [LARGE SCALE GENOMIC DNA]</scope>
    <source>
        <strain evidence="7 8">DSM 27148</strain>
    </source>
</reference>
<dbReference type="InterPro" id="IPR006977">
    <property type="entry name" value="Yip1_dom"/>
</dbReference>
<evidence type="ECO:0000256" key="5">
    <source>
        <dbReference type="SAM" id="Phobius"/>
    </source>
</evidence>
<evidence type="ECO:0000256" key="4">
    <source>
        <dbReference type="ARBA" id="ARBA00023136"/>
    </source>
</evidence>
<proteinExistence type="predicted"/>
<evidence type="ECO:0000256" key="3">
    <source>
        <dbReference type="ARBA" id="ARBA00022989"/>
    </source>
</evidence>
<dbReference type="GO" id="GO:0016020">
    <property type="term" value="C:membrane"/>
    <property type="evidence" value="ECO:0007669"/>
    <property type="project" value="UniProtKB-SubCell"/>
</dbReference>
<feature type="transmembrane region" description="Helical" evidence="5">
    <location>
        <begin position="131"/>
        <end position="151"/>
    </location>
</feature>
<comment type="subcellular location">
    <subcellularLocation>
        <location evidence="1">Membrane</location>
        <topology evidence="1">Multi-pass membrane protein</topology>
    </subcellularLocation>
</comment>
<dbReference type="AlphaFoldDB" id="A0A419VWB3"/>
<feature type="transmembrane region" description="Helical" evidence="5">
    <location>
        <begin position="107"/>
        <end position="125"/>
    </location>
</feature>
<keyword evidence="2 5" id="KW-0812">Transmembrane</keyword>
<evidence type="ECO:0000259" key="6">
    <source>
        <dbReference type="Pfam" id="PF04893"/>
    </source>
</evidence>
<dbReference type="RefSeq" id="WP_170154641.1">
    <property type="nucleotide sequence ID" value="NZ_RAPN01000004.1"/>
</dbReference>
<feature type="transmembrane region" description="Helical" evidence="5">
    <location>
        <begin position="163"/>
        <end position="186"/>
    </location>
</feature>